<dbReference type="Gene3D" id="2.40.70.10">
    <property type="entry name" value="Acid Proteases"/>
    <property type="match status" value="1"/>
</dbReference>
<gene>
    <name evidence="1" type="ORF">KSZ_32560</name>
</gene>
<dbReference type="RefSeq" id="WP_201362911.1">
    <property type="nucleotide sequence ID" value="NZ_BNJJ01000008.1"/>
</dbReference>
<proteinExistence type="predicted"/>
<comment type="caution">
    <text evidence="1">The sequence shown here is derived from an EMBL/GenBank/DDBJ whole genome shotgun (WGS) entry which is preliminary data.</text>
</comment>
<accession>A0ABQ3VGG3</accession>
<reference evidence="1 2" key="1">
    <citation type="journal article" date="2021" name="Int. J. Syst. Evol. Microbiol.">
        <title>Reticulibacter mediterranei gen. nov., sp. nov., within the new family Reticulibacteraceae fam. nov., and Ktedonospora formicarum gen. nov., sp. nov., Ktedonobacter robiniae sp. nov., Dictyobacter formicarum sp. nov. and Dictyobacter arantiisoli sp. nov., belonging to the class Ktedonobacteria.</title>
        <authorList>
            <person name="Yabe S."/>
            <person name="Zheng Y."/>
            <person name="Wang C.M."/>
            <person name="Sakai Y."/>
            <person name="Abe K."/>
            <person name="Yokota A."/>
            <person name="Donadio S."/>
            <person name="Cavaletti L."/>
            <person name="Monciardini P."/>
        </authorList>
    </citation>
    <scope>NUCLEOTIDE SEQUENCE [LARGE SCALE GENOMIC DNA]</scope>
    <source>
        <strain evidence="1 2">SOSP1-9</strain>
    </source>
</reference>
<keyword evidence="2" id="KW-1185">Reference proteome</keyword>
<organism evidence="1 2">
    <name type="scientific">Dictyobacter formicarum</name>
    <dbReference type="NCBI Taxonomy" id="2778368"/>
    <lineage>
        <taxon>Bacteria</taxon>
        <taxon>Bacillati</taxon>
        <taxon>Chloroflexota</taxon>
        <taxon>Ktedonobacteria</taxon>
        <taxon>Ktedonobacterales</taxon>
        <taxon>Dictyobacteraceae</taxon>
        <taxon>Dictyobacter</taxon>
    </lineage>
</organism>
<dbReference type="EMBL" id="BNJJ01000008">
    <property type="protein sequence ID" value="GHO85250.1"/>
    <property type="molecule type" value="Genomic_DNA"/>
</dbReference>
<name>A0ABQ3VGG3_9CHLR</name>
<dbReference type="Proteomes" id="UP000635565">
    <property type="component" value="Unassembled WGS sequence"/>
</dbReference>
<dbReference type="InterPro" id="IPR021109">
    <property type="entry name" value="Peptidase_aspartic_dom_sf"/>
</dbReference>
<sequence>MAPIVPVTFAYKDQSFSTFALVDSGAAGAVISTVIAEALGIEWDKLPVSGGFSVGGTFRSHAFNQLTAEVFDHSFPLRVNIIEGVAPYKCILSTSRSLPESKNYL</sequence>
<evidence type="ECO:0008006" key="3">
    <source>
        <dbReference type="Google" id="ProtNLM"/>
    </source>
</evidence>
<evidence type="ECO:0000313" key="2">
    <source>
        <dbReference type="Proteomes" id="UP000635565"/>
    </source>
</evidence>
<protein>
    <recommendedName>
        <fullName evidence="3">Peptidase A2 domain-containing protein</fullName>
    </recommendedName>
</protein>
<evidence type="ECO:0000313" key="1">
    <source>
        <dbReference type="EMBL" id="GHO85250.1"/>
    </source>
</evidence>